<keyword evidence="9 13" id="KW-1133">Transmembrane helix</keyword>
<comment type="similarity">
    <text evidence="2">Belongs to the Toll-like receptor family.</text>
</comment>
<dbReference type="InterPro" id="IPR001611">
    <property type="entry name" value="Leu-rich_rpt"/>
</dbReference>
<keyword evidence="16" id="KW-1185">Reference proteome</keyword>
<keyword evidence="4" id="KW-0433">Leucine-rich repeat</keyword>
<keyword evidence="8" id="KW-0391">Immunity</keyword>
<sequence length="820" mass="93859">MTGPVQTYLEKTGPQPSVLSECQSDSSGDNIHELAAAEHGLYYVRPLFISIYIFICVAWAPAFCGLVCVWSSDSEEVALHHTCIIILLVLHGHVKLTATILTELSTQCPTDICTCKKGIVKCVNRGLDYIPPLPKDTIELDFSHNILNSLDKSTFNNISGIKIRKLSVSNCNITDVAEDAFFSMRTILALDMSGNMLDFNLSTLSVGLRGLNKSNIKSLNLSAQKSFNPFIKNDAFDGLSGTTIQSIVLRDGHLRQIDGKLVSKLKCLVFFDLSNNDIIEANFKGFNTLQRLDISSNELTNLNIPSGLDNLIWLNVSDNYVKDVQLRKLKSLRGLDLSENEMFTVPSFCDLFNSTYVPNLKYLNMTSNHISELWHYEENRNCLPNVRKLLLSFNPIGIFRSKQFFSMKNLESVDLNPILVTRLLIEKQAFSSKNLKQLAIGVFKQVIVKEQIQMFENCSALKKLVLNGFKFNKVSDQDLSTMFRPIKHITSLSILHSDLKYIPSVISSMSQIGILRLDSNFISHWEENTFRSLTNLKKIDLSSNAITVINQTSFPSEILANIRQIDLWYNPFSCTCENYWFINWGNNNKKKLRYAFSRKYICNSPPRLNYRPMSWYNPTYMECHGLESYQISIVLVGSFLLVVLITAIPYRKYKWHLRYYIYLLRSKKEKYNIIPNDDFKYDAFVAYTSDDRSWVISNLMAVLEGQHNFSLCLHERDFLPGLTILDQIAETIKHSRKVILVLSNNFAKSQWCQYEILLAQHRFLEEGGNSLILILLSDIKQKYMTNCLGMLLRTMTYISWTENSEGKKLFWGKLIVSMKS</sequence>
<evidence type="ECO:0000256" key="11">
    <source>
        <dbReference type="ARBA" id="ARBA00023170"/>
    </source>
</evidence>
<dbReference type="Pfam" id="PF01582">
    <property type="entry name" value="TIR"/>
    <property type="match status" value="1"/>
</dbReference>
<evidence type="ECO:0000256" key="13">
    <source>
        <dbReference type="SAM" id="Phobius"/>
    </source>
</evidence>
<protein>
    <recommendedName>
        <fullName evidence="14">TIR domain-containing protein</fullName>
    </recommendedName>
</protein>
<name>A0AA88Y2X2_PINIB</name>
<keyword evidence="11" id="KW-0675">Receptor</keyword>
<evidence type="ECO:0000313" key="16">
    <source>
        <dbReference type="Proteomes" id="UP001186944"/>
    </source>
</evidence>
<gene>
    <name evidence="15" type="ORF">FSP39_021019</name>
</gene>
<dbReference type="GO" id="GO:0005886">
    <property type="term" value="C:plasma membrane"/>
    <property type="evidence" value="ECO:0007669"/>
    <property type="project" value="TreeGrafter"/>
</dbReference>
<dbReference type="GO" id="GO:0045087">
    <property type="term" value="P:innate immune response"/>
    <property type="evidence" value="ECO:0007669"/>
    <property type="project" value="UniProtKB-KW"/>
</dbReference>
<evidence type="ECO:0000259" key="14">
    <source>
        <dbReference type="PROSITE" id="PS50104"/>
    </source>
</evidence>
<dbReference type="FunFam" id="3.40.50.10140:FF:000001">
    <property type="entry name" value="Toll-like receptor 2"/>
    <property type="match status" value="1"/>
</dbReference>
<organism evidence="15 16">
    <name type="scientific">Pinctada imbricata</name>
    <name type="common">Atlantic pearl-oyster</name>
    <name type="synonym">Pinctada martensii</name>
    <dbReference type="NCBI Taxonomy" id="66713"/>
    <lineage>
        <taxon>Eukaryota</taxon>
        <taxon>Metazoa</taxon>
        <taxon>Spiralia</taxon>
        <taxon>Lophotrochozoa</taxon>
        <taxon>Mollusca</taxon>
        <taxon>Bivalvia</taxon>
        <taxon>Autobranchia</taxon>
        <taxon>Pteriomorphia</taxon>
        <taxon>Pterioida</taxon>
        <taxon>Pterioidea</taxon>
        <taxon>Pteriidae</taxon>
        <taxon>Pinctada</taxon>
    </lineage>
</organism>
<dbReference type="InterPro" id="IPR017241">
    <property type="entry name" value="Toll-like_receptor"/>
</dbReference>
<feature type="transmembrane region" description="Helical" evidence="13">
    <location>
        <begin position="629"/>
        <end position="650"/>
    </location>
</feature>
<dbReference type="SUPFAM" id="SSF52058">
    <property type="entry name" value="L domain-like"/>
    <property type="match status" value="1"/>
</dbReference>
<dbReference type="PIRSF" id="PIRSF037595">
    <property type="entry name" value="Toll-like_receptor"/>
    <property type="match status" value="1"/>
</dbReference>
<evidence type="ECO:0000256" key="4">
    <source>
        <dbReference type="ARBA" id="ARBA00022614"/>
    </source>
</evidence>
<evidence type="ECO:0000256" key="2">
    <source>
        <dbReference type="ARBA" id="ARBA00009634"/>
    </source>
</evidence>
<dbReference type="InterPro" id="IPR032675">
    <property type="entry name" value="LRR_dom_sf"/>
</dbReference>
<comment type="caution">
    <text evidence="15">The sequence shown here is derived from an EMBL/GenBank/DDBJ whole genome shotgun (WGS) entry which is preliminary data.</text>
</comment>
<dbReference type="Pfam" id="PF13855">
    <property type="entry name" value="LRR_8"/>
    <property type="match status" value="1"/>
</dbReference>
<evidence type="ECO:0000256" key="3">
    <source>
        <dbReference type="ARBA" id="ARBA00022588"/>
    </source>
</evidence>
<dbReference type="SMART" id="SM00255">
    <property type="entry name" value="TIR"/>
    <property type="match status" value="1"/>
</dbReference>
<keyword evidence="6" id="KW-0732">Signal</keyword>
<dbReference type="SUPFAM" id="SSF52200">
    <property type="entry name" value="Toll/Interleukin receptor TIR domain"/>
    <property type="match status" value="1"/>
</dbReference>
<proteinExistence type="inferred from homology"/>
<dbReference type="Gene3D" id="3.80.10.10">
    <property type="entry name" value="Ribonuclease Inhibitor"/>
    <property type="match status" value="3"/>
</dbReference>
<dbReference type="InterPro" id="IPR000157">
    <property type="entry name" value="TIR_dom"/>
</dbReference>
<keyword evidence="7" id="KW-0677">Repeat</keyword>
<evidence type="ECO:0000256" key="9">
    <source>
        <dbReference type="ARBA" id="ARBA00022989"/>
    </source>
</evidence>
<dbReference type="GO" id="GO:0004888">
    <property type="term" value="F:transmembrane signaling receptor activity"/>
    <property type="evidence" value="ECO:0007669"/>
    <property type="project" value="InterPro"/>
</dbReference>
<feature type="transmembrane region" description="Helical" evidence="13">
    <location>
        <begin position="77"/>
        <end position="94"/>
    </location>
</feature>
<evidence type="ECO:0000256" key="5">
    <source>
        <dbReference type="ARBA" id="ARBA00022692"/>
    </source>
</evidence>
<evidence type="ECO:0000256" key="12">
    <source>
        <dbReference type="ARBA" id="ARBA00023180"/>
    </source>
</evidence>
<reference evidence="15" key="1">
    <citation type="submission" date="2019-08" db="EMBL/GenBank/DDBJ databases">
        <title>The improved chromosome-level genome for the pearl oyster Pinctada fucata martensii using PacBio sequencing and Hi-C.</title>
        <authorList>
            <person name="Zheng Z."/>
        </authorList>
    </citation>
    <scope>NUCLEOTIDE SEQUENCE</scope>
    <source>
        <strain evidence="15">ZZ-2019</strain>
        <tissue evidence="15">Adductor muscle</tissue>
    </source>
</reference>
<evidence type="ECO:0000256" key="6">
    <source>
        <dbReference type="ARBA" id="ARBA00022729"/>
    </source>
</evidence>
<dbReference type="PROSITE" id="PS51450">
    <property type="entry name" value="LRR"/>
    <property type="match status" value="1"/>
</dbReference>
<dbReference type="PROSITE" id="PS50104">
    <property type="entry name" value="TIR"/>
    <property type="match status" value="1"/>
</dbReference>
<dbReference type="Gene3D" id="3.40.50.10140">
    <property type="entry name" value="Toll/interleukin-1 receptor homology (TIR) domain"/>
    <property type="match status" value="1"/>
</dbReference>
<keyword evidence="5 13" id="KW-0812">Transmembrane</keyword>
<dbReference type="AlphaFoldDB" id="A0AA88Y2X2"/>
<feature type="transmembrane region" description="Helical" evidence="13">
    <location>
        <begin position="47"/>
        <end position="70"/>
    </location>
</feature>
<evidence type="ECO:0000256" key="7">
    <source>
        <dbReference type="ARBA" id="ARBA00022737"/>
    </source>
</evidence>
<dbReference type="SMART" id="SM00369">
    <property type="entry name" value="LRR_TYP"/>
    <property type="match status" value="5"/>
</dbReference>
<dbReference type="PRINTS" id="PR01537">
    <property type="entry name" value="INTRLKN1R1F"/>
</dbReference>
<dbReference type="Proteomes" id="UP001186944">
    <property type="component" value="Unassembled WGS sequence"/>
</dbReference>
<keyword evidence="10 13" id="KW-0472">Membrane</keyword>
<dbReference type="InterPro" id="IPR000372">
    <property type="entry name" value="LRRNT"/>
</dbReference>
<keyword evidence="12" id="KW-0325">Glycoprotein</keyword>
<dbReference type="InterPro" id="IPR003591">
    <property type="entry name" value="Leu-rich_rpt_typical-subtyp"/>
</dbReference>
<comment type="subcellular location">
    <subcellularLocation>
        <location evidence="1">Membrane</location>
        <topology evidence="1">Single-pass type I membrane protein</topology>
    </subcellularLocation>
</comment>
<keyword evidence="3" id="KW-0399">Innate immunity</keyword>
<accession>A0AA88Y2X2</accession>
<dbReference type="SMART" id="SM00013">
    <property type="entry name" value="LRRNT"/>
    <property type="match status" value="1"/>
</dbReference>
<evidence type="ECO:0000313" key="15">
    <source>
        <dbReference type="EMBL" id="KAK3091594.1"/>
    </source>
</evidence>
<dbReference type="PANTHER" id="PTHR24365">
    <property type="entry name" value="TOLL-LIKE RECEPTOR"/>
    <property type="match status" value="1"/>
</dbReference>
<dbReference type="InterPro" id="IPR035897">
    <property type="entry name" value="Toll_tir_struct_dom_sf"/>
</dbReference>
<evidence type="ECO:0000256" key="10">
    <source>
        <dbReference type="ARBA" id="ARBA00023136"/>
    </source>
</evidence>
<evidence type="ECO:0000256" key="1">
    <source>
        <dbReference type="ARBA" id="ARBA00004479"/>
    </source>
</evidence>
<dbReference type="PANTHER" id="PTHR24365:SF530">
    <property type="entry name" value="MSTPROX-RELATED"/>
    <property type="match status" value="1"/>
</dbReference>
<evidence type="ECO:0000256" key="8">
    <source>
        <dbReference type="ARBA" id="ARBA00022859"/>
    </source>
</evidence>
<dbReference type="EMBL" id="VSWD01000010">
    <property type="protein sequence ID" value="KAK3091594.1"/>
    <property type="molecule type" value="Genomic_DNA"/>
</dbReference>
<feature type="domain" description="TIR" evidence="14">
    <location>
        <begin position="679"/>
        <end position="818"/>
    </location>
</feature>
<dbReference type="GO" id="GO:0002224">
    <property type="term" value="P:toll-like receptor signaling pathway"/>
    <property type="evidence" value="ECO:0007669"/>
    <property type="project" value="InterPro"/>
</dbReference>